<dbReference type="CDD" id="cd16383">
    <property type="entry name" value="GUN4"/>
    <property type="match status" value="1"/>
</dbReference>
<evidence type="ECO:0000256" key="2">
    <source>
        <dbReference type="ARBA" id="ARBA00022741"/>
    </source>
</evidence>
<dbReference type="PROSITE" id="PS00108">
    <property type="entry name" value="PROTEIN_KINASE_ST"/>
    <property type="match status" value="1"/>
</dbReference>
<dbReference type="InterPro" id="IPR000719">
    <property type="entry name" value="Prot_kinase_dom"/>
</dbReference>
<comment type="caution">
    <text evidence="8">The sequence shown here is derived from an EMBL/GenBank/DDBJ whole genome shotgun (WGS) entry which is preliminary data.</text>
</comment>
<dbReference type="SUPFAM" id="SSF140869">
    <property type="entry name" value="GUN4-like"/>
    <property type="match status" value="1"/>
</dbReference>
<dbReference type="SMART" id="SM00220">
    <property type="entry name" value="S_TKc"/>
    <property type="match status" value="1"/>
</dbReference>
<evidence type="ECO:0000259" key="7">
    <source>
        <dbReference type="PROSITE" id="PS50011"/>
    </source>
</evidence>
<keyword evidence="3 8" id="KW-0418">Kinase</keyword>
<proteinExistence type="predicted"/>
<dbReference type="InterPro" id="IPR017441">
    <property type="entry name" value="Protein_kinase_ATP_BS"/>
</dbReference>
<dbReference type="Gene3D" id="1.10.510.10">
    <property type="entry name" value="Transferase(Phosphotransferase) domain 1"/>
    <property type="match status" value="1"/>
</dbReference>
<evidence type="ECO:0000313" key="9">
    <source>
        <dbReference type="Proteomes" id="UP000238762"/>
    </source>
</evidence>
<name>A0A2T1BWZ0_9CYAN</name>
<evidence type="ECO:0000313" key="8">
    <source>
        <dbReference type="EMBL" id="PSB00529.1"/>
    </source>
</evidence>
<reference evidence="8 9" key="1">
    <citation type="submission" date="2018-02" db="EMBL/GenBank/DDBJ databases">
        <authorList>
            <person name="Cohen D.B."/>
            <person name="Kent A.D."/>
        </authorList>
    </citation>
    <scope>NUCLEOTIDE SEQUENCE [LARGE SCALE GENOMIC DNA]</scope>
    <source>
        <strain evidence="8 9">CCAP 1448/3</strain>
    </source>
</reference>
<dbReference type="PROSITE" id="PS00107">
    <property type="entry name" value="PROTEIN_KINASE_ATP"/>
    <property type="match status" value="1"/>
</dbReference>
<dbReference type="Gene3D" id="1.10.10.1770">
    <property type="entry name" value="Gun4-like"/>
    <property type="match status" value="1"/>
</dbReference>
<dbReference type="PANTHER" id="PTHR43289">
    <property type="entry name" value="MITOGEN-ACTIVATED PROTEIN KINASE KINASE KINASE 20-RELATED"/>
    <property type="match status" value="1"/>
</dbReference>
<protein>
    <submittedName>
        <fullName evidence="8">Serine/threonine protein kinase</fullName>
    </submittedName>
</protein>
<dbReference type="AlphaFoldDB" id="A0A2T1BWZ0"/>
<reference evidence="8 9" key="2">
    <citation type="submission" date="2018-03" db="EMBL/GenBank/DDBJ databases">
        <title>The ancient ancestry and fast evolution of plastids.</title>
        <authorList>
            <person name="Moore K.R."/>
            <person name="Magnabosco C."/>
            <person name="Momper L."/>
            <person name="Gold D.A."/>
            <person name="Bosak T."/>
            <person name="Fournier G.P."/>
        </authorList>
    </citation>
    <scope>NUCLEOTIDE SEQUENCE [LARGE SCALE GENOMIC DNA]</scope>
    <source>
        <strain evidence="8 9">CCAP 1448/3</strain>
    </source>
</reference>
<dbReference type="Gene3D" id="1.25.40.620">
    <property type="match status" value="1"/>
</dbReference>
<keyword evidence="9" id="KW-1185">Reference proteome</keyword>
<dbReference type="Pfam" id="PF00069">
    <property type="entry name" value="Pkinase"/>
    <property type="match status" value="1"/>
</dbReference>
<evidence type="ECO:0000256" key="1">
    <source>
        <dbReference type="ARBA" id="ARBA00022679"/>
    </source>
</evidence>
<dbReference type="GO" id="GO:0004674">
    <property type="term" value="F:protein serine/threonine kinase activity"/>
    <property type="evidence" value="ECO:0007669"/>
    <property type="project" value="UniProtKB-KW"/>
</dbReference>
<keyword evidence="2 5" id="KW-0547">Nucleotide-binding</keyword>
<dbReference type="RefSeq" id="WP_106291796.1">
    <property type="nucleotide sequence ID" value="NZ_CAWNTC010000248.1"/>
</dbReference>
<dbReference type="Proteomes" id="UP000238762">
    <property type="component" value="Unassembled WGS sequence"/>
</dbReference>
<feature type="region of interest" description="Disordered" evidence="6">
    <location>
        <begin position="273"/>
        <end position="300"/>
    </location>
</feature>
<feature type="binding site" evidence="5">
    <location>
        <position position="42"/>
    </location>
    <ligand>
        <name>ATP</name>
        <dbReference type="ChEBI" id="CHEBI:30616"/>
    </ligand>
</feature>
<dbReference type="InterPro" id="IPR008629">
    <property type="entry name" value="GUN4-like"/>
</dbReference>
<dbReference type="InterPro" id="IPR037215">
    <property type="entry name" value="GUN4-like_sf"/>
</dbReference>
<dbReference type="InterPro" id="IPR011009">
    <property type="entry name" value="Kinase-like_dom_sf"/>
</dbReference>
<dbReference type="GO" id="GO:0005524">
    <property type="term" value="F:ATP binding"/>
    <property type="evidence" value="ECO:0007669"/>
    <property type="project" value="UniProtKB-UniRule"/>
</dbReference>
<dbReference type="SUPFAM" id="SSF56112">
    <property type="entry name" value="Protein kinase-like (PK-like)"/>
    <property type="match status" value="1"/>
</dbReference>
<gene>
    <name evidence="8" type="ORF">C7B64_23025</name>
</gene>
<accession>A0A2T1BWZ0</accession>
<dbReference type="PANTHER" id="PTHR43289:SF34">
    <property type="entry name" value="SERINE_THREONINE-PROTEIN KINASE YBDM-RELATED"/>
    <property type="match status" value="1"/>
</dbReference>
<dbReference type="Pfam" id="PF05419">
    <property type="entry name" value="GUN4"/>
    <property type="match status" value="1"/>
</dbReference>
<keyword evidence="4 5" id="KW-0067">ATP-binding</keyword>
<dbReference type="PROSITE" id="PS50011">
    <property type="entry name" value="PROTEIN_KINASE_DOM"/>
    <property type="match status" value="1"/>
</dbReference>
<sequence length="459" mass="51618">MGWVAGQKLHGDRYIIQRELGKGGFGVTYLAKTKKGNVVVIKSVKDEVFTDSQISSLNRDKLLRDFRDEALRLALCRHPHIVQIDNAFYEGSLPCIVMEYVEGEDLSEIVDRRGSLPEDEAVNYIWQIGQALAVIHEKGFLHRDIKPQNIMIRAGKPEAVLIDFGVAREFVTDVTMMHTQTLTNGFAPIEQYAPQARRGEYTDIYALAATLYYVLTKQIPLPAPAMAASIPLTPPKQINSQISDRVSQGILKGMAFAGENRPQSVEAWLELIKPSQNSPPSPPLTSEPIPSKPPSEPPFSERRKVLLVSEVGVDYNQLKNLLAAQKWREADEETRRVMLKVAHREKEGWLDSKSIELFPCKDLETIDRLWVQASGGRFGFSVQKRVWESVGGQPGADWETYCRFGDRVGWRINGNWLNNTIAFDPMGSIGHLPICSRFSGLFWVRVISSLVARLESCEI</sequence>
<dbReference type="EMBL" id="PVWJ01000195">
    <property type="protein sequence ID" value="PSB00529.1"/>
    <property type="molecule type" value="Genomic_DNA"/>
</dbReference>
<evidence type="ECO:0000256" key="4">
    <source>
        <dbReference type="ARBA" id="ARBA00022840"/>
    </source>
</evidence>
<dbReference type="InterPro" id="IPR008271">
    <property type="entry name" value="Ser/Thr_kinase_AS"/>
</dbReference>
<dbReference type="CDD" id="cd14014">
    <property type="entry name" value="STKc_PknB_like"/>
    <property type="match status" value="1"/>
</dbReference>
<evidence type="ECO:0000256" key="3">
    <source>
        <dbReference type="ARBA" id="ARBA00022777"/>
    </source>
</evidence>
<evidence type="ECO:0000256" key="5">
    <source>
        <dbReference type="PROSITE-ProRule" id="PRU10141"/>
    </source>
</evidence>
<organism evidence="8 9">
    <name type="scientific">Merismopedia glauca CCAP 1448/3</name>
    <dbReference type="NCBI Taxonomy" id="1296344"/>
    <lineage>
        <taxon>Bacteria</taxon>
        <taxon>Bacillati</taxon>
        <taxon>Cyanobacteriota</taxon>
        <taxon>Cyanophyceae</taxon>
        <taxon>Synechococcales</taxon>
        <taxon>Merismopediaceae</taxon>
        <taxon>Merismopedia</taxon>
    </lineage>
</organism>
<keyword evidence="8" id="KW-0723">Serine/threonine-protein kinase</keyword>
<feature type="domain" description="Protein kinase" evidence="7">
    <location>
        <begin position="14"/>
        <end position="284"/>
    </location>
</feature>
<evidence type="ECO:0000256" key="6">
    <source>
        <dbReference type="SAM" id="MobiDB-lite"/>
    </source>
</evidence>
<keyword evidence="1" id="KW-0808">Transferase</keyword>
<dbReference type="OrthoDB" id="581647at2"/>
<feature type="compositionally biased region" description="Pro residues" evidence="6">
    <location>
        <begin position="277"/>
        <end position="297"/>
    </location>
</feature>